<keyword evidence="2" id="KW-1185">Reference proteome</keyword>
<dbReference type="EMBL" id="BKAU01000009">
    <property type="protein sequence ID" value="GEP98825.1"/>
    <property type="molecule type" value="Genomic_DNA"/>
</dbReference>
<evidence type="ECO:0008006" key="3">
    <source>
        <dbReference type="Google" id="ProtNLM"/>
    </source>
</evidence>
<accession>A0A512RT04</accession>
<sequence>MPGYEGTEGVYFAVQYGQASLSENYWPYQPTTPVSFVSYGSDEITYPVKVMITGPLKDFDRPFRVEVNPDSTTATLGVHYEALPEEVIMPANSLVAYVPVKLKRTADLQEKEVKLGLRLVANEYFGLSFPEWDAIPGYESGPLVKEFDASMHTLYVSDFMVQPVVWRGSIQNGNRESGLWGAFTRKKLELMAELMGVTYADFASEETMPLVKSMLLTNIVQEYLIERYNAKDPVLEDDGRLMWVGSVPWTSYIGVPYVPGG</sequence>
<reference evidence="1 2" key="1">
    <citation type="submission" date="2019-07" db="EMBL/GenBank/DDBJ databases">
        <title>Whole genome shotgun sequence of Chitinophaga cymbidii NBRC 109752.</title>
        <authorList>
            <person name="Hosoyama A."/>
            <person name="Uohara A."/>
            <person name="Ohji S."/>
            <person name="Ichikawa N."/>
        </authorList>
    </citation>
    <scope>NUCLEOTIDE SEQUENCE [LARGE SCALE GENOMIC DNA]</scope>
    <source>
        <strain evidence="1 2">NBRC 109752</strain>
    </source>
</reference>
<dbReference type="InterPro" id="IPR032299">
    <property type="entry name" value="DUF4843"/>
</dbReference>
<dbReference type="Pfam" id="PF16132">
    <property type="entry name" value="DUF4843"/>
    <property type="match status" value="1"/>
</dbReference>
<evidence type="ECO:0000313" key="1">
    <source>
        <dbReference type="EMBL" id="GEP98825.1"/>
    </source>
</evidence>
<comment type="caution">
    <text evidence="1">The sequence shown here is derived from an EMBL/GenBank/DDBJ whole genome shotgun (WGS) entry which is preliminary data.</text>
</comment>
<evidence type="ECO:0000313" key="2">
    <source>
        <dbReference type="Proteomes" id="UP000321436"/>
    </source>
</evidence>
<proteinExistence type="predicted"/>
<dbReference type="Proteomes" id="UP000321436">
    <property type="component" value="Unassembled WGS sequence"/>
</dbReference>
<name>A0A512RT04_9BACT</name>
<organism evidence="1 2">
    <name type="scientific">Chitinophaga cymbidii</name>
    <dbReference type="NCBI Taxonomy" id="1096750"/>
    <lineage>
        <taxon>Bacteria</taxon>
        <taxon>Pseudomonadati</taxon>
        <taxon>Bacteroidota</taxon>
        <taxon>Chitinophagia</taxon>
        <taxon>Chitinophagales</taxon>
        <taxon>Chitinophagaceae</taxon>
        <taxon>Chitinophaga</taxon>
    </lineage>
</organism>
<dbReference type="AlphaFoldDB" id="A0A512RT04"/>
<gene>
    <name evidence="1" type="ORF">CCY01nite_50850</name>
</gene>
<protein>
    <recommendedName>
        <fullName evidence="3">DUF4843 domain-containing protein</fullName>
    </recommendedName>
</protein>